<feature type="transmembrane region" description="Helical" evidence="1">
    <location>
        <begin position="423"/>
        <end position="440"/>
    </location>
</feature>
<evidence type="ECO:0000313" key="2">
    <source>
        <dbReference type="EMBL" id="UPT21699.1"/>
    </source>
</evidence>
<keyword evidence="1" id="KW-0812">Transmembrane</keyword>
<proteinExistence type="predicted"/>
<sequence length="522" mass="57010">MSDADRFLDLFQDFWDVRQNHRIRALEDSLDFAVWSQHTRTRRLHSELRHVRGTLEQRLDRLTASFDAFVELSDLRTLLVPFAPYALVRHQVHRLLADGAAARPRLDDAPADYWLTPAARGLSAALDGAVDSALRHFGIAARLDPVRAGVFAVLATATAGNRPAPDRAAPFAERFLPGLLQAPSTEIRRHERALWLAAAAGLLGARAHDLVRRHLAAALDRYPEAERSAPVMSLLPPSPDQARSDLVNLGEVPSRLDAAHRLSALRAALERSPGAEAAPEVDPSVTAALDLLVAEGCAEEAPLVRRAEQLRRVVESSGEQSLDTEPPLWDETVGDLRELLAADVVAEEAPARGRFALGVCAPQVLAAAEDLAGKTRRPLVDETSVSYRGARVVLTSRGADQDSLTAAEQRLERVFLSDPPMTVVWWSLGVAAGAVLLALVTGWFPLFLPVAVVAGVVGGWRYVDVRAEQAEQRNAVDADLASLHRRVKAGVREWRSLHDRVARAAEDAERDLAAVRERLARL</sequence>
<dbReference type="EMBL" id="CP051627">
    <property type="protein sequence ID" value="UPT21699.1"/>
    <property type="molecule type" value="Genomic_DNA"/>
</dbReference>
<dbReference type="Proteomes" id="UP000832041">
    <property type="component" value="Chromosome"/>
</dbReference>
<evidence type="ECO:0000313" key="3">
    <source>
        <dbReference type="Proteomes" id="UP000832041"/>
    </source>
</evidence>
<evidence type="ECO:0000256" key="1">
    <source>
        <dbReference type="SAM" id="Phobius"/>
    </source>
</evidence>
<keyword evidence="3" id="KW-1185">Reference proteome</keyword>
<dbReference type="RefSeq" id="WP_248590190.1">
    <property type="nucleotide sequence ID" value="NZ_BAABEB010000004.1"/>
</dbReference>
<keyword evidence="1" id="KW-1133">Transmembrane helix</keyword>
<gene>
    <name evidence="2" type="ORF">FOF52_12690</name>
</gene>
<keyword evidence="1" id="KW-0472">Membrane</keyword>
<name>A0ABY4L2X3_THEAE</name>
<organism evidence="2 3">
    <name type="scientific">Thermobifida alba</name>
    <name type="common">Thermomonospora alba</name>
    <dbReference type="NCBI Taxonomy" id="53522"/>
    <lineage>
        <taxon>Bacteria</taxon>
        <taxon>Bacillati</taxon>
        <taxon>Actinomycetota</taxon>
        <taxon>Actinomycetes</taxon>
        <taxon>Streptosporangiales</taxon>
        <taxon>Nocardiopsidaceae</taxon>
        <taxon>Thermobifida</taxon>
    </lineage>
</organism>
<protein>
    <submittedName>
        <fullName evidence="2">Uncharacterized protein</fullName>
    </submittedName>
</protein>
<reference evidence="2 3" key="1">
    <citation type="submission" date="2020-04" db="EMBL/GenBank/DDBJ databases">
        <title>Thermobifida alba genome sequencing and assembly.</title>
        <authorList>
            <person name="Luzics S."/>
            <person name="Horvath B."/>
            <person name="Nagy I."/>
            <person name="Toth A."/>
            <person name="Nagy I."/>
            <person name="Kukolya J."/>
        </authorList>
    </citation>
    <scope>NUCLEOTIDE SEQUENCE [LARGE SCALE GENOMIC DNA]</scope>
    <source>
        <strain evidence="2 3">DSM 43795</strain>
    </source>
</reference>
<accession>A0ABY4L2X3</accession>